<evidence type="ECO:0000313" key="1">
    <source>
        <dbReference type="EMBL" id="KAK2186533.1"/>
    </source>
</evidence>
<accession>A0AAD9P1S5</accession>
<dbReference type="AlphaFoldDB" id="A0AAD9P1S5"/>
<name>A0AAD9P1S5_RIDPI</name>
<proteinExistence type="predicted"/>
<organism evidence="1 2">
    <name type="scientific">Ridgeia piscesae</name>
    <name type="common">Tubeworm</name>
    <dbReference type="NCBI Taxonomy" id="27915"/>
    <lineage>
        <taxon>Eukaryota</taxon>
        <taxon>Metazoa</taxon>
        <taxon>Spiralia</taxon>
        <taxon>Lophotrochozoa</taxon>
        <taxon>Annelida</taxon>
        <taxon>Polychaeta</taxon>
        <taxon>Sedentaria</taxon>
        <taxon>Canalipalpata</taxon>
        <taxon>Sabellida</taxon>
        <taxon>Siboglinidae</taxon>
        <taxon>Ridgeia</taxon>
    </lineage>
</organism>
<comment type="caution">
    <text evidence="1">The sequence shown here is derived from an EMBL/GenBank/DDBJ whole genome shotgun (WGS) entry which is preliminary data.</text>
</comment>
<sequence length="25" mass="3071">MEEKLRGVRLRWCGHGQRRERKTTS</sequence>
<evidence type="ECO:0000313" key="2">
    <source>
        <dbReference type="Proteomes" id="UP001209878"/>
    </source>
</evidence>
<dbReference type="EMBL" id="JAODUO010000197">
    <property type="protein sequence ID" value="KAK2186533.1"/>
    <property type="molecule type" value="Genomic_DNA"/>
</dbReference>
<reference evidence="1" key="1">
    <citation type="journal article" date="2023" name="Mol. Biol. Evol.">
        <title>Third-Generation Sequencing Reveals the Adaptive Role of the Epigenome in Three Deep-Sea Polychaetes.</title>
        <authorList>
            <person name="Perez M."/>
            <person name="Aroh O."/>
            <person name="Sun Y."/>
            <person name="Lan Y."/>
            <person name="Juniper S.K."/>
            <person name="Young C.R."/>
            <person name="Angers B."/>
            <person name="Qian P.Y."/>
        </authorList>
    </citation>
    <scope>NUCLEOTIDE SEQUENCE</scope>
    <source>
        <strain evidence="1">R07B-5</strain>
    </source>
</reference>
<dbReference type="Proteomes" id="UP001209878">
    <property type="component" value="Unassembled WGS sequence"/>
</dbReference>
<gene>
    <name evidence="1" type="ORF">NP493_197g03029</name>
</gene>
<protein>
    <submittedName>
        <fullName evidence="1">Uncharacterized protein</fullName>
    </submittedName>
</protein>
<keyword evidence="2" id="KW-1185">Reference proteome</keyword>